<protein>
    <submittedName>
        <fullName evidence="2">EpsG family protein</fullName>
    </submittedName>
</protein>
<sequence length="387" mass="46151">MVYLIILLALIVFSEIYDFRGKFVYKANMPYMFLCVCFILLAGLRFFVGSDTHNYVYDFSVMPELSKLSEFHRLNSRYQFGWDAYVCIIKSIFGNFVFVQLITAIIVNVIIFWFIRRNTTNVFIALLCYYILNYFEFNMEIMREAIAVALGLIAIMLYSKGYKKYFVLLVFVAFEIHISAIILLIVPFLVKVKYSKKKIIVISLLSIIVPVLFSQISGLTEIVSLFTASDPEYLSRYINQSLDDTRNIFYYLFLFVSYLVIPIICMFFLKEKTKYVGFIMAFIILRCLGMFTYAFYRFGNYFEPFYWILLADAIYIYWKKIHMSKLLITGVFTLCVLYIYQRDQMGEYYMYPGHKLYERYIPYEMVNTTNHNYTNYRSQYYFRNGNH</sequence>
<accession>A0AAP3BHL9</accession>
<feature type="transmembrane region" description="Helical" evidence="1">
    <location>
        <begin position="202"/>
        <end position="228"/>
    </location>
</feature>
<feature type="transmembrane region" description="Helical" evidence="1">
    <location>
        <begin position="121"/>
        <end position="137"/>
    </location>
</feature>
<feature type="transmembrane region" description="Helical" evidence="1">
    <location>
        <begin position="92"/>
        <end position="115"/>
    </location>
</feature>
<dbReference type="InterPro" id="IPR049458">
    <property type="entry name" value="EpsG-like"/>
</dbReference>
<dbReference type="RefSeq" id="WP_264967218.1">
    <property type="nucleotide sequence ID" value="NZ_JAPDVK010000006.1"/>
</dbReference>
<organism evidence="2 3">
    <name type="scientific">Segatella copri</name>
    <dbReference type="NCBI Taxonomy" id="165179"/>
    <lineage>
        <taxon>Bacteria</taxon>
        <taxon>Pseudomonadati</taxon>
        <taxon>Bacteroidota</taxon>
        <taxon>Bacteroidia</taxon>
        <taxon>Bacteroidales</taxon>
        <taxon>Prevotellaceae</taxon>
        <taxon>Segatella</taxon>
    </lineage>
</organism>
<name>A0AAP3BHL9_9BACT</name>
<feature type="transmembrane region" description="Helical" evidence="1">
    <location>
        <begin position="248"/>
        <end position="269"/>
    </location>
</feature>
<proteinExistence type="predicted"/>
<evidence type="ECO:0000256" key="1">
    <source>
        <dbReference type="SAM" id="Phobius"/>
    </source>
</evidence>
<feature type="transmembrane region" description="Helical" evidence="1">
    <location>
        <begin position="325"/>
        <end position="341"/>
    </location>
</feature>
<keyword evidence="1" id="KW-0472">Membrane</keyword>
<dbReference type="AlphaFoldDB" id="A0AAP3BHL9"/>
<evidence type="ECO:0000313" key="2">
    <source>
        <dbReference type="EMBL" id="MCW4129844.1"/>
    </source>
</evidence>
<dbReference type="EMBL" id="JAPDVK010000006">
    <property type="protein sequence ID" value="MCW4129844.1"/>
    <property type="molecule type" value="Genomic_DNA"/>
</dbReference>
<keyword evidence="1" id="KW-1133">Transmembrane helix</keyword>
<dbReference type="Proteomes" id="UP001209344">
    <property type="component" value="Unassembled WGS sequence"/>
</dbReference>
<dbReference type="Pfam" id="PF14897">
    <property type="entry name" value="EpsG"/>
    <property type="match status" value="1"/>
</dbReference>
<keyword evidence="1" id="KW-0812">Transmembrane</keyword>
<comment type="caution">
    <text evidence="2">The sequence shown here is derived from an EMBL/GenBank/DDBJ whole genome shotgun (WGS) entry which is preliminary data.</text>
</comment>
<feature type="transmembrane region" description="Helical" evidence="1">
    <location>
        <begin position="30"/>
        <end position="48"/>
    </location>
</feature>
<feature type="transmembrane region" description="Helical" evidence="1">
    <location>
        <begin position="144"/>
        <end position="159"/>
    </location>
</feature>
<reference evidence="2" key="1">
    <citation type="submission" date="2022-11" db="EMBL/GenBank/DDBJ databases">
        <title>Genomic repertoires linked with pathogenic potency of arthritogenic Prevotella copri isolated from the gut of rheumatoid arthritis patients.</title>
        <authorList>
            <person name="Nii T."/>
            <person name="Maeda Y."/>
            <person name="Motooka D."/>
            <person name="Naito M."/>
            <person name="Matsumoto Y."/>
            <person name="Ogawa T."/>
            <person name="Oguro-Igashira E."/>
            <person name="Kishikawa T."/>
            <person name="Yamashita M."/>
            <person name="Koizumi S."/>
            <person name="Kurakawa T."/>
            <person name="Okumura R."/>
            <person name="Kayama H."/>
            <person name="Murakami M."/>
            <person name="Sakaguchi T."/>
            <person name="Das B."/>
            <person name="Nakamura S."/>
            <person name="Okada Y."/>
            <person name="Kumanogoh A."/>
            <person name="Takeda K."/>
        </authorList>
    </citation>
    <scope>NUCLEOTIDE SEQUENCE</scope>
    <source>
        <strain evidence="2">F3-75</strain>
    </source>
</reference>
<feature type="transmembrane region" description="Helical" evidence="1">
    <location>
        <begin position="165"/>
        <end position="190"/>
    </location>
</feature>
<gene>
    <name evidence="2" type="ORF">ONT16_16665</name>
</gene>
<evidence type="ECO:0000313" key="3">
    <source>
        <dbReference type="Proteomes" id="UP001209344"/>
    </source>
</evidence>
<feature type="transmembrane region" description="Helical" evidence="1">
    <location>
        <begin position="276"/>
        <end position="295"/>
    </location>
</feature>